<evidence type="ECO:0000313" key="1">
    <source>
        <dbReference type="EMBL" id="MBB6048473.1"/>
    </source>
</evidence>
<dbReference type="AlphaFoldDB" id="A0A7W9SM66"/>
<dbReference type="RefSeq" id="WP_184192091.1">
    <property type="nucleotide sequence ID" value="NZ_JACHGW010000001.1"/>
</dbReference>
<dbReference type="InterPro" id="IPR011990">
    <property type="entry name" value="TPR-like_helical_dom_sf"/>
</dbReference>
<organism evidence="1 2">
    <name type="scientific">Armatimonas rosea</name>
    <dbReference type="NCBI Taxonomy" id="685828"/>
    <lineage>
        <taxon>Bacteria</taxon>
        <taxon>Bacillati</taxon>
        <taxon>Armatimonadota</taxon>
        <taxon>Armatimonadia</taxon>
        <taxon>Armatimonadales</taxon>
        <taxon>Armatimonadaceae</taxon>
        <taxon>Armatimonas</taxon>
    </lineage>
</organism>
<dbReference type="InterPro" id="IPR019734">
    <property type="entry name" value="TPR_rpt"/>
</dbReference>
<dbReference type="Gene3D" id="3.40.50.300">
    <property type="entry name" value="P-loop containing nucleotide triphosphate hydrolases"/>
    <property type="match status" value="1"/>
</dbReference>
<dbReference type="Proteomes" id="UP000520814">
    <property type="component" value="Unassembled WGS sequence"/>
</dbReference>
<dbReference type="Gene3D" id="1.25.40.10">
    <property type="entry name" value="Tetratricopeptide repeat domain"/>
    <property type="match status" value="1"/>
</dbReference>
<dbReference type="PANTHER" id="PTHR47691">
    <property type="entry name" value="REGULATOR-RELATED"/>
    <property type="match status" value="1"/>
</dbReference>
<name>A0A7W9SM66_ARMRO</name>
<proteinExistence type="predicted"/>
<dbReference type="GO" id="GO:0003677">
    <property type="term" value="F:DNA binding"/>
    <property type="evidence" value="ECO:0007669"/>
    <property type="project" value="InterPro"/>
</dbReference>
<gene>
    <name evidence="1" type="ORF">HNQ39_000235</name>
</gene>
<dbReference type="GO" id="GO:0006355">
    <property type="term" value="P:regulation of DNA-templated transcription"/>
    <property type="evidence" value="ECO:0007669"/>
    <property type="project" value="InterPro"/>
</dbReference>
<dbReference type="SUPFAM" id="SSF48452">
    <property type="entry name" value="TPR-like"/>
    <property type="match status" value="2"/>
</dbReference>
<evidence type="ECO:0000313" key="2">
    <source>
        <dbReference type="Proteomes" id="UP000520814"/>
    </source>
</evidence>
<comment type="caution">
    <text evidence="1">The sequence shown here is derived from an EMBL/GenBank/DDBJ whole genome shotgun (WGS) entry which is preliminary data.</text>
</comment>
<dbReference type="InterPro" id="IPR036388">
    <property type="entry name" value="WH-like_DNA-bd_sf"/>
</dbReference>
<dbReference type="EMBL" id="JACHGW010000001">
    <property type="protein sequence ID" value="MBB6048473.1"/>
    <property type="molecule type" value="Genomic_DNA"/>
</dbReference>
<sequence>MENWHFELFGGVRARRGSLVLDELAGRKTGALLALLALAPGRLRPREEVIDLIWPEIDFDDARNRFKQTLAVLRKQLEPAGTAPGSVLIADRLQVGLASSVQVDVVAFQEALRRAASAKDSLAQAGHLDSALALYQGELAPGFYLDALLSERERLAALAESARERRQALEPALLLSVFTESRKEEGQAQTEWAPVLQRPLNAFFGRQWEKDEIVRLLREHRLVTILGPGGTGKTRLVQELEGIRFLSLSSLREGSRLHEALVAALELPPSDEATLVRLRAALEGQTLALDNFEQLVATGGPEAVDALQRAIPTLRLIVTSRIKLNLAAEQVFPLSPLVAEDAVALFCDRAQRARPDFTLTDKNKSIVTDLCRRLDGLPLALELAAARMAILTPAQILERLSRRFDLLADKRRDREARHTSLRAALDWGWSLLAPDVQYFFTQLCIFRGSFSVEAAETITGELLAIDYLQALVDSSFLRADGERFRLLETLREYGLERLSPLESARLTQAHAEFFLACLKDWQPLLTGGQITQGIQSFKQAQDNVSAALERTLSLSPALATALCLAANPFWKVTYSRQLALAYLTQTLAQATAAGVAEGELAALHGCLGPAYLDLGDYSTARFHQQQSYEYNRRLLEERTTAGASEAALLPLRETIAEELNNLGNLLYFETRFDEAVAHYEEARLCNQALGNDVRLARNYSGLFCVFASRGHLTTNAQERRTYFEQAQHFAEEGTAVCRRAQQDFTLCFMLRGQAFLLPLLGEPERALPLLHEGFALSCALENWPIVADCLTCYCHQAIRGEHWEEAAQLQGAETALREQWNTHAGWEAPPDDEGVHTRPFANLPERLGQERYEALYQAGFHASLDSLKALVATLPHASPFEK</sequence>
<dbReference type="InterPro" id="IPR027417">
    <property type="entry name" value="P-loop_NTPase"/>
</dbReference>
<reference evidence="1 2" key="1">
    <citation type="submission" date="2020-08" db="EMBL/GenBank/DDBJ databases">
        <title>Genomic Encyclopedia of Type Strains, Phase IV (KMG-IV): sequencing the most valuable type-strain genomes for metagenomic binning, comparative biology and taxonomic classification.</title>
        <authorList>
            <person name="Goeker M."/>
        </authorList>
    </citation>
    <scope>NUCLEOTIDE SEQUENCE [LARGE SCALE GENOMIC DNA]</scope>
    <source>
        <strain evidence="1 2">DSM 23562</strain>
    </source>
</reference>
<dbReference type="InterPro" id="IPR016032">
    <property type="entry name" value="Sig_transdc_resp-reg_C-effctor"/>
</dbReference>
<dbReference type="SUPFAM" id="SSF52540">
    <property type="entry name" value="P-loop containing nucleoside triphosphate hydrolases"/>
    <property type="match status" value="1"/>
</dbReference>
<dbReference type="SMART" id="SM00028">
    <property type="entry name" value="TPR"/>
    <property type="match status" value="2"/>
</dbReference>
<dbReference type="Gene3D" id="1.10.10.10">
    <property type="entry name" value="Winged helix-like DNA-binding domain superfamily/Winged helix DNA-binding domain"/>
    <property type="match status" value="1"/>
</dbReference>
<dbReference type="SUPFAM" id="SSF46894">
    <property type="entry name" value="C-terminal effector domain of the bipartite response regulators"/>
    <property type="match status" value="1"/>
</dbReference>
<dbReference type="PANTHER" id="PTHR47691:SF3">
    <property type="entry name" value="HTH-TYPE TRANSCRIPTIONAL REGULATOR RV0890C-RELATED"/>
    <property type="match status" value="1"/>
</dbReference>
<keyword evidence="2" id="KW-1185">Reference proteome</keyword>
<accession>A0A7W9SM66</accession>
<protein>
    <submittedName>
        <fullName evidence="1">Putative ATPase</fullName>
    </submittedName>
</protein>